<feature type="transmembrane region" description="Helical" evidence="6">
    <location>
        <begin position="291"/>
        <end position="310"/>
    </location>
</feature>
<dbReference type="InterPro" id="IPR013525">
    <property type="entry name" value="ABC2_TM"/>
</dbReference>
<sequence>MKALIDEWKHMLGGRTVFILLLVPIVVAAVFGYVFKNSQINEAPVAVIDLDHSAYSSQLMTKLDASQYIHVKRVFENDTDPDMLLYNEQFSAVIYLPVGLEANRLQGKQSNIGLYVDNTVAQATASLRTGVTEVITAENAVLAAGSLKASGLTDSQISGMTSNMVVQQRLLYNPTNSTMMSSVMGFVNTVMLSLIGGAALAIVPRLRSEGRLQEEMNHPVGILLRVLPYALVGCISFFLSIGLIKQLGGLRFEAGLLDMLIPFMLYTTTLSLFAMAVGWSAPTPEKASGRIMILMMPSFLLSGAQLPVSMLPGPLQVVSNILPLTWHFKFLRGMGFRGGELRYFIQELGGILILLSAFAAIILVLMAVEKRKLSKVEVRENDVSVPQQQTMAHS</sequence>
<feature type="transmembrane region" description="Helical" evidence="6">
    <location>
        <begin position="12"/>
        <end position="35"/>
    </location>
</feature>
<feature type="transmembrane region" description="Helical" evidence="6">
    <location>
        <begin position="222"/>
        <end position="244"/>
    </location>
</feature>
<dbReference type="PANTHER" id="PTHR30294:SF29">
    <property type="entry name" value="MULTIDRUG ABC TRANSPORTER PERMEASE YBHS-RELATED"/>
    <property type="match status" value="1"/>
</dbReference>
<evidence type="ECO:0000259" key="7">
    <source>
        <dbReference type="Pfam" id="PF12698"/>
    </source>
</evidence>
<gene>
    <name evidence="8" type="ORF">ACE41H_18190</name>
</gene>
<feature type="transmembrane region" description="Helical" evidence="6">
    <location>
        <begin position="179"/>
        <end position="202"/>
    </location>
</feature>
<dbReference type="PANTHER" id="PTHR30294">
    <property type="entry name" value="MEMBRANE COMPONENT OF ABC TRANSPORTER YHHJ-RELATED"/>
    <property type="match status" value="1"/>
</dbReference>
<evidence type="ECO:0000313" key="9">
    <source>
        <dbReference type="Proteomes" id="UP001580346"/>
    </source>
</evidence>
<dbReference type="RefSeq" id="WP_375356953.1">
    <property type="nucleotide sequence ID" value="NZ_JBHHMI010000018.1"/>
</dbReference>
<dbReference type="Pfam" id="PF12698">
    <property type="entry name" value="ABC2_membrane_3"/>
    <property type="match status" value="1"/>
</dbReference>
<accession>A0ABV5AWW0</accession>
<dbReference type="EMBL" id="JBHHMI010000018">
    <property type="protein sequence ID" value="MFB5268697.1"/>
    <property type="molecule type" value="Genomic_DNA"/>
</dbReference>
<name>A0ABV5AWW0_9BACL</name>
<reference evidence="8 9" key="1">
    <citation type="submission" date="2024-09" db="EMBL/GenBank/DDBJ databases">
        <title>Paenibacillus zeirhizospherea sp. nov., isolated from surface of the maize (Zea mays) roots in a horticulture field, Hungary.</title>
        <authorList>
            <person name="Marton D."/>
            <person name="Farkas M."/>
            <person name="Bedics A."/>
            <person name="Toth E."/>
            <person name="Tancsics A."/>
            <person name="Boka K."/>
            <person name="Maroti G."/>
            <person name="Kriszt B."/>
            <person name="Cserhati M."/>
        </authorList>
    </citation>
    <scope>NUCLEOTIDE SEQUENCE [LARGE SCALE GENOMIC DNA]</scope>
    <source>
        <strain evidence="8 9">KCTC 33519</strain>
    </source>
</reference>
<evidence type="ECO:0000256" key="4">
    <source>
        <dbReference type="ARBA" id="ARBA00022989"/>
    </source>
</evidence>
<evidence type="ECO:0000256" key="2">
    <source>
        <dbReference type="ARBA" id="ARBA00022475"/>
    </source>
</evidence>
<dbReference type="InterPro" id="IPR051449">
    <property type="entry name" value="ABC-2_transporter_component"/>
</dbReference>
<proteinExistence type="predicted"/>
<keyword evidence="9" id="KW-1185">Reference proteome</keyword>
<protein>
    <submittedName>
        <fullName evidence="8">ABC transporter permease</fullName>
    </submittedName>
</protein>
<feature type="transmembrane region" description="Helical" evidence="6">
    <location>
        <begin position="348"/>
        <end position="368"/>
    </location>
</feature>
<comment type="caution">
    <text evidence="8">The sequence shown here is derived from an EMBL/GenBank/DDBJ whole genome shotgun (WGS) entry which is preliminary data.</text>
</comment>
<evidence type="ECO:0000313" key="8">
    <source>
        <dbReference type="EMBL" id="MFB5268697.1"/>
    </source>
</evidence>
<keyword evidence="4 6" id="KW-1133">Transmembrane helix</keyword>
<keyword evidence="3 6" id="KW-0812">Transmembrane</keyword>
<dbReference type="Proteomes" id="UP001580346">
    <property type="component" value="Unassembled WGS sequence"/>
</dbReference>
<comment type="subcellular location">
    <subcellularLocation>
        <location evidence="1">Cell membrane</location>
        <topology evidence="1">Multi-pass membrane protein</topology>
    </subcellularLocation>
</comment>
<evidence type="ECO:0000256" key="3">
    <source>
        <dbReference type="ARBA" id="ARBA00022692"/>
    </source>
</evidence>
<keyword evidence="5 6" id="KW-0472">Membrane</keyword>
<evidence type="ECO:0000256" key="5">
    <source>
        <dbReference type="ARBA" id="ARBA00023136"/>
    </source>
</evidence>
<feature type="transmembrane region" description="Helical" evidence="6">
    <location>
        <begin position="256"/>
        <end position="279"/>
    </location>
</feature>
<evidence type="ECO:0000256" key="6">
    <source>
        <dbReference type="SAM" id="Phobius"/>
    </source>
</evidence>
<organism evidence="8 9">
    <name type="scientific">Paenibacillus enshidis</name>
    <dbReference type="NCBI Taxonomy" id="1458439"/>
    <lineage>
        <taxon>Bacteria</taxon>
        <taxon>Bacillati</taxon>
        <taxon>Bacillota</taxon>
        <taxon>Bacilli</taxon>
        <taxon>Bacillales</taxon>
        <taxon>Paenibacillaceae</taxon>
        <taxon>Paenibacillus</taxon>
    </lineage>
</organism>
<dbReference type="Gene3D" id="3.40.1710.10">
    <property type="entry name" value="abc type-2 transporter like domain"/>
    <property type="match status" value="1"/>
</dbReference>
<feature type="domain" description="ABC-2 type transporter transmembrane" evidence="7">
    <location>
        <begin position="16"/>
        <end position="367"/>
    </location>
</feature>
<keyword evidence="2" id="KW-1003">Cell membrane</keyword>
<evidence type="ECO:0000256" key="1">
    <source>
        <dbReference type="ARBA" id="ARBA00004651"/>
    </source>
</evidence>